<evidence type="ECO:0000313" key="9">
    <source>
        <dbReference type="Proteomes" id="UP000219452"/>
    </source>
</evidence>
<dbReference type="EMBL" id="OCNH01000003">
    <property type="protein sequence ID" value="SOD92490.1"/>
    <property type="molecule type" value="Genomic_DNA"/>
</dbReference>
<evidence type="ECO:0000256" key="3">
    <source>
        <dbReference type="ARBA" id="ARBA00022729"/>
    </source>
</evidence>
<name>A0A286GAH4_9BACT</name>
<feature type="domain" description="RagB/SusD" evidence="6">
    <location>
        <begin position="340"/>
        <end position="507"/>
    </location>
</feature>
<proteinExistence type="inferred from homology"/>
<accession>A0A286GAH4</accession>
<keyword evidence="9" id="KW-1185">Reference proteome</keyword>
<dbReference type="Pfam" id="PF07980">
    <property type="entry name" value="SusD_RagB"/>
    <property type="match status" value="1"/>
</dbReference>
<keyword evidence="5" id="KW-0998">Cell outer membrane</keyword>
<keyword evidence="4" id="KW-0472">Membrane</keyword>
<organism evidence="8 9">
    <name type="scientific">Spirosoma fluviale</name>
    <dbReference type="NCBI Taxonomy" id="1597977"/>
    <lineage>
        <taxon>Bacteria</taxon>
        <taxon>Pseudomonadati</taxon>
        <taxon>Bacteroidota</taxon>
        <taxon>Cytophagia</taxon>
        <taxon>Cytophagales</taxon>
        <taxon>Cytophagaceae</taxon>
        <taxon>Spirosoma</taxon>
    </lineage>
</organism>
<dbReference type="GO" id="GO:0009279">
    <property type="term" value="C:cell outer membrane"/>
    <property type="evidence" value="ECO:0007669"/>
    <property type="project" value="UniProtKB-SubCell"/>
</dbReference>
<dbReference type="Gene3D" id="1.25.40.390">
    <property type="match status" value="1"/>
</dbReference>
<gene>
    <name evidence="8" type="ORF">SAMN06269250_4005</name>
</gene>
<dbReference type="InterPro" id="IPR012944">
    <property type="entry name" value="SusD_RagB_dom"/>
</dbReference>
<protein>
    <submittedName>
        <fullName evidence="8">Starch-binding associating with outer membrane</fullName>
    </submittedName>
</protein>
<dbReference type="InterPro" id="IPR011990">
    <property type="entry name" value="TPR-like_helical_dom_sf"/>
</dbReference>
<evidence type="ECO:0000259" key="7">
    <source>
        <dbReference type="Pfam" id="PF14322"/>
    </source>
</evidence>
<dbReference type="SUPFAM" id="SSF48452">
    <property type="entry name" value="TPR-like"/>
    <property type="match status" value="1"/>
</dbReference>
<keyword evidence="3" id="KW-0732">Signal</keyword>
<evidence type="ECO:0000256" key="5">
    <source>
        <dbReference type="ARBA" id="ARBA00023237"/>
    </source>
</evidence>
<sequence length="507" mass="56968">MKRFILLALLTTASLSCRKEFIDLQPISEMNAGIFYKTEQDMNQAVMSPYASLRSLYNQPFIYVSEIRSDNTTFSWVPGNSKDMTSIDNFGDVLLSDNGYVLTVWNNAYNTILRANLVLDKIDAVPFKDPKLKEQYKAEAKFIRSLMYFWLVRVYGDVPRVEKQLSVNEAYTLGRAPSQEIYDLIVADLKFAEANLPASYAAVDKGRVTLGGAKGLLAKVYMTMAGYPLKKGAAYYALAETKALEVINNSQYSLVPDYKTLFDVTKKNSSESLFEVQYKKGGTNTGSPWNNDFAPRFSNREVVLVGDKSGFNAPTPSISSAYEAGDPRKAISMSDGYVSTATGKPVNEKYVKKYYDVSFSASDNDNNWIELRLADVYLLYAEALVRQGKQQDVALTYLNKIRQRARNSTGATPSGGPPGILPDYTPFTSDAEFLLAIEKERRVELAFENHRWFDLVRTERAKAVMTQEQKEQTGFNPTAWNDNMLLFPVPLQAIQANPEKIKQNPGY</sequence>
<dbReference type="AlphaFoldDB" id="A0A286GAH4"/>
<evidence type="ECO:0000259" key="6">
    <source>
        <dbReference type="Pfam" id="PF07980"/>
    </source>
</evidence>
<evidence type="ECO:0000256" key="1">
    <source>
        <dbReference type="ARBA" id="ARBA00004442"/>
    </source>
</evidence>
<feature type="domain" description="SusD-like N-terminal" evidence="7">
    <location>
        <begin position="21"/>
        <end position="222"/>
    </location>
</feature>
<evidence type="ECO:0000256" key="4">
    <source>
        <dbReference type="ARBA" id="ARBA00023136"/>
    </source>
</evidence>
<dbReference type="Pfam" id="PF14322">
    <property type="entry name" value="SusD-like_3"/>
    <property type="match status" value="1"/>
</dbReference>
<evidence type="ECO:0000313" key="8">
    <source>
        <dbReference type="EMBL" id="SOD92490.1"/>
    </source>
</evidence>
<dbReference type="Proteomes" id="UP000219452">
    <property type="component" value="Unassembled WGS sequence"/>
</dbReference>
<comment type="subcellular location">
    <subcellularLocation>
        <location evidence="1">Cell outer membrane</location>
    </subcellularLocation>
</comment>
<comment type="similarity">
    <text evidence="2">Belongs to the SusD family.</text>
</comment>
<evidence type="ECO:0000256" key="2">
    <source>
        <dbReference type="ARBA" id="ARBA00006275"/>
    </source>
</evidence>
<dbReference type="RefSeq" id="WP_097127727.1">
    <property type="nucleotide sequence ID" value="NZ_OCNH01000003.1"/>
</dbReference>
<dbReference type="CDD" id="cd08977">
    <property type="entry name" value="SusD"/>
    <property type="match status" value="1"/>
</dbReference>
<reference evidence="9" key="1">
    <citation type="submission" date="2017-09" db="EMBL/GenBank/DDBJ databases">
        <authorList>
            <person name="Varghese N."/>
            <person name="Submissions S."/>
        </authorList>
    </citation>
    <scope>NUCLEOTIDE SEQUENCE [LARGE SCALE GENOMIC DNA]</scope>
    <source>
        <strain evidence="9">DSM 29961</strain>
    </source>
</reference>
<dbReference type="InterPro" id="IPR033985">
    <property type="entry name" value="SusD-like_N"/>
</dbReference>
<dbReference type="PROSITE" id="PS51257">
    <property type="entry name" value="PROKAR_LIPOPROTEIN"/>
    <property type="match status" value="1"/>
</dbReference>
<dbReference type="OrthoDB" id="9792139at2"/>